<protein>
    <recommendedName>
        <fullName evidence="3">Rubredoxin-like domain-containing protein</fullName>
    </recommendedName>
</protein>
<comment type="caution">
    <text evidence="1">The sequence shown here is derived from an EMBL/GenBank/DDBJ whole genome shotgun (WGS) entry which is preliminary data.</text>
</comment>
<name>A0A2A2M636_9BILA</name>
<gene>
    <name evidence="1" type="ORF">WR25_22144</name>
</gene>
<reference evidence="1 2" key="1">
    <citation type="journal article" date="2017" name="Curr. Biol.">
        <title>Genome architecture and evolution of a unichromosomal asexual nematode.</title>
        <authorList>
            <person name="Fradin H."/>
            <person name="Zegar C."/>
            <person name="Gutwein M."/>
            <person name="Lucas J."/>
            <person name="Kovtun M."/>
            <person name="Corcoran D."/>
            <person name="Baugh L.R."/>
            <person name="Kiontke K."/>
            <person name="Gunsalus K."/>
            <person name="Fitch D.H."/>
            <person name="Piano F."/>
        </authorList>
    </citation>
    <scope>NUCLEOTIDE SEQUENCE [LARGE SCALE GENOMIC DNA]</scope>
    <source>
        <strain evidence="1">PF1309</strain>
    </source>
</reference>
<dbReference type="Proteomes" id="UP000218231">
    <property type="component" value="Unassembled WGS sequence"/>
</dbReference>
<organism evidence="1 2">
    <name type="scientific">Diploscapter pachys</name>
    <dbReference type="NCBI Taxonomy" id="2018661"/>
    <lineage>
        <taxon>Eukaryota</taxon>
        <taxon>Metazoa</taxon>
        <taxon>Ecdysozoa</taxon>
        <taxon>Nematoda</taxon>
        <taxon>Chromadorea</taxon>
        <taxon>Rhabditida</taxon>
        <taxon>Rhabditina</taxon>
        <taxon>Rhabditomorpha</taxon>
        <taxon>Rhabditoidea</taxon>
        <taxon>Rhabditidae</taxon>
        <taxon>Diploscapter</taxon>
    </lineage>
</organism>
<dbReference type="EMBL" id="LIAE01004731">
    <property type="protein sequence ID" value="PAV93687.1"/>
    <property type="molecule type" value="Genomic_DNA"/>
</dbReference>
<evidence type="ECO:0000313" key="2">
    <source>
        <dbReference type="Proteomes" id="UP000218231"/>
    </source>
</evidence>
<evidence type="ECO:0008006" key="3">
    <source>
        <dbReference type="Google" id="ProtNLM"/>
    </source>
</evidence>
<accession>A0A2A2M636</accession>
<proteinExistence type="predicted"/>
<dbReference type="AlphaFoldDB" id="A0A2A2M636"/>
<keyword evidence="2" id="KW-1185">Reference proteome</keyword>
<evidence type="ECO:0000313" key="1">
    <source>
        <dbReference type="EMBL" id="PAV93687.1"/>
    </source>
</evidence>
<sequence>MQARPPRRWRVRACSAIRRALPRTAPQQCRTAMKKDEVPYGSDVSAGSYECADCGYEYSNQGKKSLPPCPDFDTISHPKRAWKILTGVGDAVQDPYPNGR</sequence>